<protein>
    <submittedName>
        <fullName evidence="2">Uncharacterized protein</fullName>
    </submittedName>
</protein>
<evidence type="ECO:0000313" key="2">
    <source>
        <dbReference type="EMBL" id="KAK0713629.1"/>
    </source>
</evidence>
<evidence type="ECO:0000313" key="3">
    <source>
        <dbReference type="Proteomes" id="UP001172101"/>
    </source>
</evidence>
<dbReference type="AlphaFoldDB" id="A0AA40DRL8"/>
<dbReference type="EMBL" id="JAUIRO010000005">
    <property type="protein sequence ID" value="KAK0713629.1"/>
    <property type="molecule type" value="Genomic_DNA"/>
</dbReference>
<feature type="region of interest" description="Disordered" evidence="1">
    <location>
        <begin position="1"/>
        <end position="46"/>
    </location>
</feature>
<keyword evidence="3" id="KW-1185">Reference proteome</keyword>
<evidence type="ECO:0000256" key="1">
    <source>
        <dbReference type="SAM" id="MobiDB-lite"/>
    </source>
</evidence>
<feature type="compositionally biased region" description="Basic and acidic residues" evidence="1">
    <location>
        <begin position="24"/>
        <end position="46"/>
    </location>
</feature>
<reference evidence="2" key="1">
    <citation type="submission" date="2023-06" db="EMBL/GenBank/DDBJ databases">
        <title>Genome-scale phylogeny and comparative genomics of the fungal order Sordariales.</title>
        <authorList>
            <consortium name="Lawrence Berkeley National Laboratory"/>
            <person name="Hensen N."/>
            <person name="Bonometti L."/>
            <person name="Westerberg I."/>
            <person name="Brannstrom I.O."/>
            <person name="Guillou S."/>
            <person name="Cros-Aarteil S."/>
            <person name="Calhoun S."/>
            <person name="Haridas S."/>
            <person name="Kuo A."/>
            <person name="Mondo S."/>
            <person name="Pangilinan J."/>
            <person name="Riley R."/>
            <person name="LaButti K."/>
            <person name="Andreopoulos B."/>
            <person name="Lipzen A."/>
            <person name="Chen C."/>
            <person name="Yanf M."/>
            <person name="Daum C."/>
            <person name="Ng V."/>
            <person name="Clum A."/>
            <person name="Steindorff A."/>
            <person name="Ohm R."/>
            <person name="Martin F."/>
            <person name="Silar P."/>
            <person name="Natvig D."/>
            <person name="Lalanne C."/>
            <person name="Gautier V."/>
            <person name="Ament-velasquez S.L."/>
            <person name="Kruys A."/>
            <person name="Hutchinson M.I."/>
            <person name="Powell A.J."/>
            <person name="Barry K."/>
            <person name="Miller A.N."/>
            <person name="Grigoriev I.V."/>
            <person name="Debuchy R."/>
            <person name="Gladieux P."/>
            <person name="Thoren M.H."/>
            <person name="Johannesson H."/>
        </authorList>
    </citation>
    <scope>NUCLEOTIDE SEQUENCE</scope>
    <source>
        <strain evidence="2">SMH2392-1A</strain>
    </source>
</reference>
<proteinExistence type="predicted"/>
<dbReference type="RefSeq" id="XP_060294952.1">
    <property type="nucleotide sequence ID" value="XM_060434649.1"/>
</dbReference>
<dbReference type="GeneID" id="85317919"/>
<sequence length="87" mass="10258">MEADHDPVAMAGFSAKAKTRKTGARVDPEPRFKDPEPRFKDPEPRFKDPTRWPRLLYCGWRKASSVVGWQHVKMWAHRVRQTIERNN</sequence>
<dbReference type="Proteomes" id="UP001172101">
    <property type="component" value="Unassembled WGS sequence"/>
</dbReference>
<organism evidence="2 3">
    <name type="scientific">Lasiosphaeria miniovina</name>
    <dbReference type="NCBI Taxonomy" id="1954250"/>
    <lineage>
        <taxon>Eukaryota</taxon>
        <taxon>Fungi</taxon>
        <taxon>Dikarya</taxon>
        <taxon>Ascomycota</taxon>
        <taxon>Pezizomycotina</taxon>
        <taxon>Sordariomycetes</taxon>
        <taxon>Sordariomycetidae</taxon>
        <taxon>Sordariales</taxon>
        <taxon>Lasiosphaeriaceae</taxon>
        <taxon>Lasiosphaeria</taxon>
    </lineage>
</organism>
<comment type="caution">
    <text evidence="2">The sequence shown here is derived from an EMBL/GenBank/DDBJ whole genome shotgun (WGS) entry which is preliminary data.</text>
</comment>
<name>A0AA40DRL8_9PEZI</name>
<accession>A0AA40DRL8</accession>
<gene>
    <name evidence="2" type="ORF">B0T26DRAFT_367621</name>
</gene>